<organism evidence="6 7">
    <name type="scientific">Nocardia carnea</name>
    <dbReference type="NCBI Taxonomy" id="37328"/>
    <lineage>
        <taxon>Bacteria</taxon>
        <taxon>Bacillati</taxon>
        <taxon>Actinomycetota</taxon>
        <taxon>Actinomycetes</taxon>
        <taxon>Mycobacteriales</taxon>
        <taxon>Nocardiaceae</taxon>
        <taxon>Nocardia</taxon>
    </lineage>
</organism>
<dbReference type="PRINTS" id="PR00081">
    <property type="entry name" value="GDHRDH"/>
</dbReference>
<gene>
    <name evidence="6" type="ORF">ACH4WX_17555</name>
</gene>
<dbReference type="InterPro" id="IPR057326">
    <property type="entry name" value="KR_dom"/>
</dbReference>
<evidence type="ECO:0000256" key="2">
    <source>
        <dbReference type="ARBA" id="ARBA00023002"/>
    </source>
</evidence>
<evidence type="ECO:0000256" key="1">
    <source>
        <dbReference type="ARBA" id="ARBA00006484"/>
    </source>
</evidence>
<accession>A0ABW7TNB6</accession>
<protein>
    <submittedName>
        <fullName evidence="6">SDR family NAD(P)-dependent oxidoreductase</fullName>
        <ecNumber evidence="6">1.-.-.-</ecNumber>
    </submittedName>
</protein>
<evidence type="ECO:0000313" key="7">
    <source>
        <dbReference type="Proteomes" id="UP001611263"/>
    </source>
</evidence>
<dbReference type="CDD" id="cd05233">
    <property type="entry name" value="SDR_c"/>
    <property type="match status" value="1"/>
</dbReference>
<dbReference type="InterPro" id="IPR002347">
    <property type="entry name" value="SDR_fam"/>
</dbReference>
<dbReference type="InterPro" id="IPR036291">
    <property type="entry name" value="NAD(P)-bd_dom_sf"/>
</dbReference>
<dbReference type="EC" id="1.-.-.-" evidence="6"/>
<evidence type="ECO:0000256" key="4">
    <source>
        <dbReference type="SAM" id="MobiDB-lite"/>
    </source>
</evidence>
<dbReference type="RefSeq" id="WP_051157150.1">
    <property type="nucleotide sequence ID" value="NZ_JBIRUQ010000004.1"/>
</dbReference>
<keyword evidence="7" id="KW-1185">Reference proteome</keyword>
<feature type="domain" description="Ketoreductase" evidence="5">
    <location>
        <begin position="6"/>
        <end position="192"/>
    </location>
</feature>
<dbReference type="PROSITE" id="PS00061">
    <property type="entry name" value="ADH_SHORT"/>
    <property type="match status" value="1"/>
</dbReference>
<dbReference type="PANTHER" id="PTHR44196">
    <property type="entry name" value="DEHYDROGENASE/REDUCTASE SDR FAMILY MEMBER 7B"/>
    <property type="match status" value="1"/>
</dbReference>
<proteinExistence type="inferred from homology"/>
<dbReference type="InterPro" id="IPR020904">
    <property type="entry name" value="Sc_DH/Rdtase_CS"/>
</dbReference>
<keyword evidence="2 6" id="KW-0560">Oxidoreductase</keyword>
<dbReference type="PRINTS" id="PR00080">
    <property type="entry name" value="SDRFAMILY"/>
</dbReference>
<sequence length="288" mass="30565">MQVAGNVFVVTGAGNGIGRCVALELIGRGATVAGADLDEQALARTAALASDPGRFTAYRLDIADRDAVAAFPETVIAAHGQVDGLFNIAGIPQNLQTLADISDDRIETLMRVNFFGAVWMSRAFLPHLEARPAGVIMNTSSLSAIAPFPGSAVYGASKAALALFSYGMAQDLRGSSKVTVTTVLPGTVWTDLVRQVSQQMGAPEKLAEGFAAKPEKVARRMVDATMKGKGRVVIGKDAHVFDIVRRFSTRAADRLSYLQVGRGVYKKRPESTPQSQSPPPGHRGRSRA</sequence>
<comment type="caution">
    <text evidence="6">The sequence shown here is derived from an EMBL/GenBank/DDBJ whole genome shotgun (WGS) entry which is preliminary data.</text>
</comment>
<evidence type="ECO:0000313" key="6">
    <source>
        <dbReference type="EMBL" id="MFI1462525.1"/>
    </source>
</evidence>
<evidence type="ECO:0000259" key="5">
    <source>
        <dbReference type="SMART" id="SM00822"/>
    </source>
</evidence>
<dbReference type="SUPFAM" id="SSF51735">
    <property type="entry name" value="NAD(P)-binding Rossmann-fold domains"/>
    <property type="match status" value="1"/>
</dbReference>
<dbReference type="PANTHER" id="PTHR44196:SF1">
    <property type="entry name" value="DEHYDROGENASE_REDUCTASE SDR FAMILY MEMBER 7B"/>
    <property type="match status" value="1"/>
</dbReference>
<dbReference type="Pfam" id="PF00106">
    <property type="entry name" value="adh_short"/>
    <property type="match status" value="1"/>
</dbReference>
<dbReference type="Proteomes" id="UP001611263">
    <property type="component" value="Unassembled WGS sequence"/>
</dbReference>
<name>A0ABW7TNB6_9NOCA</name>
<dbReference type="Gene3D" id="3.40.50.720">
    <property type="entry name" value="NAD(P)-binding Rossmann-like Domain"/>
    <property type="match status" value="1"/>
</dbReference>
<dbReference type="SMART" id="SM00822">
    <property type="entry name" value="PKS_KR"/>
    <property type="match status" value="1"/>
</dbReference>
<reference evidence="6 7" key="1">
    <citation type="submission" date="2024-10" db="EMBL/GenBank/DDBJ databases">
        <title>The Natural Products Discovery Center: Release of the First 8490 Sequenced Strains for Exploring Actinobacteria Biosynthetic Diversity.</title>
        <authorList>
            <person name="Kalkreuter E."/>
            <person name="Kautsar S.A."/>
            <person name="Yang D."/>
            <person name="Bader C.D."/>
            <person name="Teijaro C.N."/>
            <person name="Fluegel L."/>
            <person name="Davis C.M."/>
            <person name="Simpson J.R."/>
            <person name="Lauterbach L."/>
            <person name="Steele A.D."/>
            <person name="Gui C."/>
            <person name="Meng S."/>
            <person name="Li G."/>
            <person name="Viehrig K."/>
            <person name="Ye F."/>
            <person name="Su P."/>
            <person name="Kiefer A.F."/>
            <person name="Nichols A."/>
            <person name="Cepeda A.J."/>
            <person name="Yan W."/>
            <person name="Fan B."/>
            <person name="Jiang Y."/>
            <person name="Adhikari A."/>
            <person name="Zheng C.-J."/>
            <person name="Schuster L."/>
            <person name="Cowan T.M."/>
            <person name="Smanski M.J."/>
            <person name="Chevrette M.G."/>
            <person name="De Carvalho L.P.S."/>
            <person name="Shen B."/>
        </authorList>
    </citation>
    <scope>NUCLEOTIDE SEQUENCE [LARGE SCALE GENOMIC DNA]</scope>
    <source>
        <strain evidence="6 7">NPDC020568</strain>
    </source>
</reference>
<comment type="similarity">
    <text evidence="1 3">Belongs to the short-chain dehydrogenases/reductases (SDR) family.</text>
</comment>
<feature type="region of interest" description="Disordered" evidence="4">
    <location>
        <begin position="263"/>
        <end position="288"/>
    </location>
</feature>
<evidence type="ECO:0000256" key="3">
    <source>
        <dbReference type="RuleBase" id="RU000363"/>
    </source>
</evidence>
<dbReference type="EMBL" id="JBIRUQ010000004">
    <property type="protein sequence ID" value="MFI1462525.1"/>
    <property type="molecule type" value="Genomic_DNA"/>
</dbReference>
<dbReference type="GO" id="GO:0016491">
    <property type="term" value="F:oxidoreductase activity"/>
    <property type="evidence" value="ECO:0007669"/>
    <property type="project" value="UniProtKB-KW"/>
</dbReference>